<dbReference type="Proteomes" id="UP000228528">
    <property type="component" value="Unassembled WGS sequence"/>
</dbReference>
<reference evidence="2" key="1">
    <citation type="submission" date="2017-09" db="EMBL/GenBank/DDBJ databases">
        <title>Depth-based differentiation of microbial function through sediment-hosted aquifers and enrichment of novel symbionts in the deep terrestrial subsurface.</title>
        <authorList>
            <person name="Probst A.J."/>
            <person name="Ladd B."/>
            <person name="Jarett J.K."/>
            <person name="Geller-Mcgrath D.E."/>
            <person name="Sieber C.M.K."/>
            <person name="Emerson J.B."/>
            <person name="Anantharaman K."/>
            <person name="Thomas B.C."/>
            <person name="Malmstrom R."/>
            <person name="Stieglmeier M."/>
            <person name="Klingl A."/>
            <person name="Woyke T."/>
            <person name="Ryan C.M."/>
            <person name="Banfield J.F."/>
        </authorList>
    </citation>
    <scope>NUCLEOTIDE SEQUENCE [LARGE SCALE GENOMIC DNA]</scope>
</reference>
<comment type="caution">
    <text evidence="1">The sequence shown here is derived from an EMBL/GenBank/DDBJ whole genome shotgun (WGS) entry which is preliminary data.</text>
</comment>
<evidence type="ECO:0000313" key="1">
    <source>
        <dbReference type="EMBL" id="PIR77384.1"/>
    </source>
</evidence>
<protein>
    <submittedName>
        <fullName evidence="1">Uncharacterized protein</fullName>
    </submittedName>
</protein>
<name>A0A2M6P105_9BACT</name>
<proteinExistence type="predicted"/>
<dbReference type="EMBL" id="PFBW01000123">
    <property type="protein sequence ID" value="PIR77384.1"/>
    <property type="molecule type" value="Genomic_DNA"/>
</dbReference>
<sequence>MDKKIIKLSLVIVVITSFIYCSPVKTTMTGGSYDIIADTFSFISSPQGSAGGDFFLTDTGGEFFATTTASGDYQLMAGFQSATRDQLSLTLDNASLSLGQLSLSAVSTDSITATVSASDSGYTLSITEDGDLRSGANTINDVADGTVTAGSEEYGIKTSGIDGLLSNDTAISGTINVASSLTSASNIDTTVQFSASISTNSIQGSYSHQVSFTLVENP</sequence>
<gene>
    <name evidence="1" type="ORF">COU30_02765</name>
</gene>
<organism evidence="1 2">
    <name type="scientific">Candidatus Magasanikbacteria bacterium CG10_big_fil_rev_8_21_14_0_10_38_6</name>
    <dbReference type="NCBI Taxonomy" id="1974647"/>
    <lineage>
        <taxon>Bacteria</taxon>
        <taxon>Candidatus Magasanikiibacteriota</taxon>
    </lineage>
</organism>
<evidence type="ECO:0000313" key="2">
    <source>
        <dbReference type="Proteomes" id="UP000228528"/>
    </source>
</evidence>
<dbReference type="AlphaFoldDB" id="A0A2M6P105"/>
<accession>A0A2M6P105</accession>